<dbReference type="Pfam" id="PF05199">
    <property type="entry name" value="GMC_oxred_C"/>
    <property type="match status" value="1"/>
</dbReference>
<dbReference type="Pfam" id="PF00732">
    <property type="entry name" value="GMC_oxred_N"/>
    <property type="match status" value="1"/>
</dbReference>
<feature type="domain" description="Glucose-methanol-choline oxidoreductase N-terminal" evidence="4">
    <location>
        <begin position="59"/>
        <end position="82"/>
    </location>
</feature>
<gene>
    <name evidence="6" type="ORF">L798_01102</name>
</gene>
<dbReference type="STRING" id="136037.A0A067QJQ1"/>
<dbReference type="InterPro" id="IPR036188">
    <property type="entry name" value="FAD/NAD-bd_sf"/>
</dbReference>
<evidence type="ECO:0000313" key="7">
    <source>
        <dbReference type="Proteomes" id="UP000027135"/>
    </source>
</evidence>
<dbReference type="PANTHER" id="PTHR11552">
    <property type="entry name" value="GLUCOSE-METHANOL-CHOLINE GMC OXIDOREDUCTASE"/>
    <property type="match status" value="1"/>
</dbReference>
<evidence type="ECO:0000259" key="4">
    <source>
        <dbReference type="PROSITE" id="PS00623"/>
    </source>
</evidence>
<evidence type="ECO:0000256" key="2">
    <source>
        <dbReference type="PIRSR" id="PIRSR000137-2"/>
    </source>
</evidence>
<dbReference type="Gene3D" id="3.50.50.60">
    <property type="entry name" value="FAD/NAD(P)-binding domain"/>
    <property type="match status" value="1"/>
</dbReference>
<dbReference type="InterPro" id="IPR012132">
    <property type="entry name" value="GMC_OxRdtase"/>
</dbReference>
<dbReference type="OMA" id="EYDRWAN"/>
<dbReference type="PROSITE" id="PS00624">
    <property type="entry name" value="GMC_OXRED_2"/>
    <property type="match status" value="1"/>
</dbReference>
<proteinExistence type="inferred from homology"/>
<dbReference type="InterPro" id="IPR007867">
    <property type="entry name" value="GMC_OxRtase_C"/>
</dbReference>
<sequence>RLSEIPQWSVLLLEAGGEEPFLADVPGFLGFTWGTRVDWRYEGVPGVICGGVPCPITRGKGLGGSSSINAMLYIRGNKMDYDYWARTGNTDWDFEHVLQYFKKSENNLDPDIRGDTEYHGVDGYLNVGRFPYQNEDVNHLVEALREIGYAEVDCNGKQQSGFMIAQATQKNSIRQSTNRAFLEPILKRRPNLKVVTNVRVTKILIHPQSVAAYGVEYVLEGNRHVAGSIFATKEVIVSGGAVNSPQLLMLSGVGPKEVLQPLGIPVMKDLKVGENLQDHASTPGVFFTREKHKTSQLSDILMDFLKYSEPKKEGLWASTGVNQLIAYINTKYANKSIDHPDVMGFFIHLNPKEGNEIDKVVFFPTVLRPKSRGKIIINSTDPFSSPLIYQNYFSELDDIKIHIDACNIAKQLAETSALKNAGYVLNTTFLPTENDFKTGKNPLWRDPEFSTLFSNFHLCGTCKMGPYSDRNAVVDPALRVHGVARLRVIDASVMPYIVSGNLNAPTVMIAEKGADIIKRHWRHL</sequence>
<protein>
    <submittedName>
        <fullName evidence="6">Glucose dehydrogenase [acceptor]</fullName>
    </submittedName>
</protein>
<dbReference type="InParanoid" id="A0A067QJQ1"/>
<dbReference type="Proteomes" id="UP000027135">
    <property type="component" value="Unassembled WGS sequence"/>
</dbReference>
<feature type="domain" description="Glucose-methanol-choline oxidoreductase N-terminal" evidence="5">
    <location>
        <begin position="240"/>
        <end position="254"/>
    </location>
</feature>
<feature type="binding site" evidence="2">
    <location>
        <position position="200"/>
    </location>
    <ligand>
        <name>FAD</name>
        <dbReference type="ChEBI" id="CHEBI:57692"/>
    </ligand>
</feature>
<keyword evidence="7" id="KW-1185">Reference proteome</keyword>
<dbReference type="PANTHER" id="PTHR11552:SF217">
    <property type="entry name" value="GLUCOSE DEHYDROGENASE [FAD, QUINONE]"/>
    <property type="match status" value="1"/>
</dbReference>
<dbReference type="SUPFAM" id="SSF51905">
    <property type="entry name" value="FAD/NAD(P)-binding domain"/>
    <property type="match status" value="1"/>
</dbReference>
<keyword evidence="2 3" id="KW-0274">FAD</keyword>
<evidence type="ECO:0000256" key="1">
    <source>
        <dbReference type="ARBA" id="ARBA00010790"/>
    </source>
</evidence>
<dbReference type="AlphaFoldDB" id="A0A067QJQ1"/>
<evidence type="ECO:0000313" key="6">
    <source>
        <dbReference type="EMBL" id="KDR09233.1"/>
    </source>
</evidence>
<organism evidence="6 7">
    <name type="scientific">Zootermopsis nevadensis</name>
    <name type="common">Dampwood termite</name>
    <dbReference type="NCBI Taxonomy" id="136037"/>
    <lineage>
        <taxon>Eukaryota</taxon>
        <taxon>Metazoa</taxon>
        <taxon>Ecdysozoa</taxon>
        <taxon>Arthropoda</taxon>
        <taxon>Hexapoda</taxon>
        <taxon>Insecta</taxon>
        <taxon>Pterygota</taxon>
        <taxon>Neoptera</taxon>
        <taxon>Polyneoptera</taxon>
        <taxon>Dictyoptera</taxon>
        <taxon>Blattodea</taxon>
        <taxon>Blattoidea</taxon>
        <taxon>Termitoidae</taxon>
        <taxon>Termopsidae</taxon>
        <taxon>Zootermopsis</taxon>
    </lineage>
</organism>
<feature type="non-terminal residue" evidence="6">
    <location>
        <position position="1"/>
    </location>
</feature>
<comment type="cofactor">
    <cofactor evidence="2">
        <name>FAD</name>
        <dbReference type="ChEBI" id="CHEBI:57692"/>
    </cofactor>
</comment>
<accession>A0A067QJQ1</accession>
<dbReference type="eggNOG" id="KOG1238">
    <property type="taxonomic scope" value="Eukaryota"/>
</dbReference>
<keyword evidence="3" id="KW-0285">Flavoprotein</keyword>
<dbReference type="PROSITE" id="PS00623">
    <property type="entry name" value="GMC_OXRED_1"/>
    <property type="match status" value="1"/>
</dbReference>
<evidence type="ECO:0000259" key="5">
    <source>
        <dbReference type="PROSITE" id="PS00624"/>
    </source>
</evidence>
<dbReference type="SUPFAM" id="SSF54373">
    <property type="entry name" value="FAD-linked reductases, C-terminal domain"/>
    <property type="match status" value="1"/>
</dbReference>
<dbReference type="PIRSF" id="PIRSF000137">
    <property type="entry name" value="Alcohol_oxidase"/>
    <property type="match status" value="1"/>
</dbReference>
<dbReference type="EMBL" id="KK853259">
    <property type="protein sequence ID" value="KDR09233.1"/>
    <property type="molecule type" value="Genomic_DNA"/>
</dbReference>
<reference evidence="6 7" key="1">
    <citation type="journal article" date="2014" name="Nat. Commun.">
        <title>Molecular traces of alternative social organization in a termite genome.</title>
        <authorList>
            <person name="Terrapon N."/>
            <person name="Li C."/>
            <person name="Robertson H.M."/>
            <person name="Ji L."/>
            <person name="Meng X."/>
            <person name="Booth W."/>
            <person name="Chen Z."/>
            <person name="Childers C.P."/>
            <person name="Glastad K.M."/>
            <person name="Gokhale K."/>
            <person name="Gowin J."/>
            <person name="Gronenberg W."/>
            <person name="Hermansen R.A."/>
            <person name="Hu H."/>
            <person name="Hunt B.G."/>
            <person name="Huylmans A.K."/>
            <person name="Khalil S.M."/>
            <person name="Mitchell R.D."/>
            <person name="Munoz-Torres M.C."/>
            <person name="Mustard J.A."/>
            <person name="Pan H."/>
            <person name="Reese J.T."/>
            <person name="Scharf M.E."/>
            <person name="Sun F."/>
            <person name="Vogel H."/>
            <person name="Xiao J."/>
            <person name="Yang W."/>
            <person name="Yang Z."/>
            <person name="Yang Z."/>
            <person name="Zhou J."/>
            <person name="Zhu J."/>
            <person name="Brent C.S."/>
            <person name="Elsik C.G."/>
            <person name="Goodisman M.A."/>
            <person name="Liberles D.A."/>
            <person name="Roe R.M."/>
            <person name="Vargo E.L."/>
            <person name="Vilcinskas A."/>
            <person name="Wang J."/>
            <person name="Bornberg-Bauer E."/>
            <person name="Korb J."/>
            <person name="Zhang G."/>
            <person name="Liebig J."/>
        </authorList>
    </citation>
    <scope>NUCLEOTIDE SEQUENCE [LARGE SCALE GENOMIC DNA]</scope>
    <source>
        <tissue evidence="6">Whole organism</tissue>
    </source>
</reference>
<dbReference type="Gene3D" id="3.30.560.10">
    <property type="entry name" value="Glucose Oxidase, domain 3"/>
    <property type="match status" value="1"/>
</dbReference>
<name>A0A067QJQ1_ZOONE</name>
<dbReference type="GO" id="GO:0050660">
    <property type="term" value="F:flavin adenine dinucleotide binding"/>
    <property type="evidence" value="ECO:0007669"/>
    <property type="project" value="InterPro"/>
</dbReference>
<dbReference type="InterPro" id="IPR000172">
    <property type="entry name" value="GMC_OxRdtase_N"/>
</dbReference>
<dbReference type="GO" id="GO:0016614">
    <property type="term" value="F:oxidoreductase activity, acting on CH-OH group of donors"/>
    <property type="evidence" value="ECO:0007669"/>
    <property type="project" value="InterPro"/>
</dbReference>
<evidence type="ECO:0000256" key="3">
    <source>
        <dbReference type="RuleBase" id="RU003968"/>
    </source>
</evidence>
<comment type="similarity">
    <text evidence="1 3">Belongs to the GMC oxidoreductase family.</text>
</comment>